<dbReference type="Gene3D" id="3.40.1090.10">
    <property type="entry name" value="Cytosolic phospholipase A2 catalytic domain"/>
    <property type="match status" value="2"/>
</dbReference>
<dbReference type="InterPro" id="IPR050301">
    <property type="entry name" value="NTE"/>
</dbReference>
<reference evidence="6 7" key="1">
    <citation type="submission" date="2021-03" db="EMBL/GenBank/DDBJ databases">
        <title>Enterococcal diversity collection.</title>
        <authorList>
            <person name="Gilmore M.S."/>
            <person name="Schwartzman J."/>
            <person name="Van Tyne D."/>
            <person name="Martin M."/>
            <person name="Earl A.M."/>
            <person name="Manson A.L."/>
            <person name="Straub T."/>
            <person name="Salamzade R."/>
            <person name="Saavedra J."/>
            <person name="Lebreton F."/>
            <person name="Prichula J."/>
            <person name="Schaufler K."/>
            <person name="Gaca A."/>
            <person name="Sgardioli B."/>
            <person name="Wagenaar J."/>
            <person name="Strong T."/>
        </authorList>
    </citation>
    <scope>NUCLEOTIDE SEQUENCE [LARGE SCALE GENOMIC DNA]</scope>
    <source>
        <strain evidence="6 7">DIV0080</strain>
    </source>
</reference>
<organism evidence="6 7">
    <name type="scientific">Candidatus Vagococcus giribetii</name>
    <dbReference type="NCBI Taxonomy" id="2230876"/>
    <lineage>
        <taxon>Bacteria</taxon>
        <taxon>Bacillati</taxon>
        <taxon>Bacillota</taxon>
        <taxon>Bacilli</taxon>
        <taxon>Lactobacillales</taxon>
        <taxon>Enterococcaceae</taxon>
        <taxon>Vagococcus</taxon>
    </lineage>
</organism>
<evidence type="ECO:0000256" key="3">
    <source>
        <dbReference type="ARBA" id="ARBA00023098"/>
    </source>
</evidence>
<sequence length="566" mass="65101">MFKELYPSDLKQLSFEKSYQWLPFSTSTTQGIKVISQEIIKMADHTSIYAWYDKGKVVYLFHVTHLSRETLIVHQVICLTTEYTFEACQRGLVRLGKTYRFDQLVLALDKQATAIDSWLKQQGYDFVEGQGYVLSLNYHTGLVLGGGGAKGSYQIGVWHALDELGIKYQMISGTSVGALNGGLILQGEREVAEKMWENITTDQILSVSQGENSDYSVSHLIDSWQELATTAVQSKGVSTEPLLGLIRELVKPEIIFSKELPFYIVTTKTPMMEETVVSLKEITEETLPYWLLASSSFFPAMEPCLIDGVYYVDGGYKNNVPKDVLIEKGATELIIIDVSGPGFAKTTKVPKEVVESTLKSPWSLGSVLLFDGNRASWNMSLGYLEAMKLFGHFKGIEYTFDKQDFKQRIFGLSRDFIHFISQIDVFESWYQKKTSLKKWDWLISHKQTPEMISLLIMEDLAKKFKINPAQLYDIDELLDLILLKTNQEEQTELLNQPEQMLKSVGEWLTRYLKEKTPINEYQLLLYFYRYLKDDKLKNREMYQVLMDLSWRTGLEALFLLFLEERK</sequence>
<evidence type="ECO:0000259" key="5">
    <source>
        <dbReference type="PROSITE" id="PS51635"/>
    </source>
</evidence>
<dbReference type="PANTHER" id="PTHR14226:SF57">
    <property type="entry name" value="BLR7027 PROTEIN"/>
    <property type="match status" value="1"/>
</dbReference>
<evidence type="ECO:0000313" key="6">
    <source>
        <dbReference type="EMBL" id="MBO0477009.1"/>
    </source>
</evidence>
<feature type="active site" description="Nucleophile" evidence="4">
    <location>
        <position position="175"/>
    </location>
</feature>
<dbReference type="PROSITE" id="PS51635">
    <property type="entry name" value="PNPLA"/>
    <property type="match status" value="1"/>
</dbReference>
<dbReference type="Proteomes" id="UP000664857">
    <property type="component" value="Unassembled WGS sequence"/>
</dbReference>
<keyword evidence="1 4" id="KW-0378">Hydrolase</keyword>
<proteinExistence type="predicted"/>
<dbReference type="InterPro" id="IPR016035">
    <property type="entry name" value="Acyl_Trfase/lysoPLipase"/>
</dbReference>
<dbReference type="PANTHER" id="PTHR14226">
    <property type="entry name" value="NEUROPATHY TARGET ESTERASE/SWISS CHEESE D.MELANOGASTER"/>
    <property type="match status" value="1"/>
</dbReference>
<feature type="active site" description="Proton acceptor" evidence="4">
    <location>
        <position position="313"/>
    </location>
</feature>
<dbReference type="CDD" id="cd07209">
    <property type="entry name" value="Pat_hypo_Ecoli_Z1214_like"/>
    <property type="match status" value="1"/>
</dbReference>
<dbReference type="InterPro" id="IPR002641">
    <property type="entry name" value="PNPLA_dom"/>
</dbReference>
<accession>A0ABS3HTC9</accession>
<evidence type="ECO:0000256" key="4">
    <source>
        <dbReference type="PROSITE-ProRule" id="PRU01161"/>
    </source>
</evidence>
<gene>
    <name evidence="6" type="ORF">DOK76_08000</name>
</gene>
<feature type="domain" description="PNPLA" evidence="5">
    <location>
        <begin position="142"/>
        <end position="326"/>
    </location>
</feature>
<feature type="short sequence motif" description="GXSXG" evidence="4">
    <location>
        <begin position="173"/>
        <end position="177"/>
    </location>
</feature>
<name>A0ABS3HTC9_9ENTE</name>
<dbReference type="SUPFAM" id="SSF52151">
    <property type="entry name" value="FabD/lysophospholipase-like"/>
    <property type="match status" value="1"/>
</dbReference>
<dbReference type="EMBL" id="JAFLVX010000019">
    <property type="protein sequence ID" value="MBO0477009.1"/>
    <property type="molecule type" value="Genomic_DNA"/>
</dbReference>
<keyword evidence="3 4" id="KW-0443">Lipid metabolism</keyword>
<dbReference type="Pfam" id="PF01734">
    <property type="entry name" value="Patatin"/>
    <property type="match status" value="1"/>
</dbReference>
<evidence type="ECO:0000256" key="2">
    <source>
        <dbReference type="ARBA" id="ARBA00022963"/>
    </source>
</evidence>
<evidence type="ECO:0000256" key="1">
    <source>
        <dbReference type="ARBA" id="ARBA00022801"/>
    </source>
</evidence>
<keyword evidence="2 4" id="KW-0442">Lipid degradation</keyword>
<keyword evidence="7" id="KW-1185">Reference proteome</keyword>
<protein>
    <submittedName>
        <fullName evidence="6">Patatin-like phospholipase family protein</fullName>
    </submittedName>
</protein>
<comment type="caution">
    <text evidence="6">The sequence shown here is derived from an EMBL/GenBank/DDBJ whole genome shotgun (WGS) entry which is preliminary data.</text>
</comment>
<dbReference type="RefSeq" id="WP_206966585.1">
    <property type="nucleotide sequence ID" value="NZ_JAFLVX010000019.1"/>
</dbReference>
<feature type="short sequence motif" description="GXGXXG" evidence="4">
    <location>
        <begin position="146"/>
        <end position="151"/>
    </location>
</feature>
<feature type="short sequence motif" description="DGA/G" evidence="4">
    <location>
        <begin position="313"/>
        <end position="315"/>
    </location>
</feature>
<evidence type="ECO:0000313" key="7">
    <source>
        <dbReference type="Proteomes" id="UP000664857"/>
    </source>
</evidence>